<dbReference type="Pfam" id="PF00990">
    <property type="entry name" value="GGDEF"/>
    <property type="match status" value="1"/>
</dbReference>
<dbReference type="Pfam" id="PF00563">
    <property type="entry name" value="EAL"/>
    <property type="match status" value="1"/>
</dbReference>
<evidence type="ECO:0000313" key="3">
    <source>
        <dbReference type="EMBL" id="QGT78924.1"/>
    </source>
</evidence>
<evidence type="ECO:0000259" key="2">
    <source>
        <dbReference type="PROSITE" id="PS50887"/>
    </source>
</evidence>
<dbReference type="RefSeq" id="WP_156574546.1">
    <property type="nucleotide sequence ID" value="NZ_CP046415.1"/>
</dbReference>
<dbReference type="NCBIfam" id="TIGR00254">
    <property type="entry name" value="GGDEF"/>
    <property type="match status" value="1"/>
</dbReference>
<dbReference type="EMBL" id="CP046415">
    <property type="protein sequence ID" value="QGT78924.1"/>
    <property type="molecule type" value="Genomic_DNA"/>
</dbReference>
<dbReference type="GO" id="GO:0071111">
    <property type="term" value="F:cyclic-guanylate-specific phosphodiesterase activity"/>
    <property type="evidence" value="ECO:0007669"/>
    <property type="project" value="InterPro"/>
</dbReference>
<dbReference type="Proteomes" id="UP000427716">
    <property type="component" value="Chromosome"/>
</dbReference>
<evidence type="ECO:0000313" key="4">
    <source>
        <dbReference type="Proteomes" id="UP000427716"/>
    </source>
</evidence>
<dbReference type="PROSITE" id="PS50883">
    <property type="entry name" value="EAL"/>
    <property type="match status" value="1"/>
</dbReference>
<dbReference type="InterPro" id="IPR043128">
    <property type="entry name" value="Rev_trsase/Diguanyl_cyclase"/>
</dbReference>
<feature type="domain" description="EAL" evidence="1">
    <location>
        <begin position="279"/>
        <end position="539"/>
    </location>
</feature>
<feature type="domain" description="GGDEF" evidence="2">
    <location>
        <begin position="134"/>
        <end position="273"/>
    </location>
</feature>
<dbReference type="PROSITE" id="PS50887">
    <property type="entry name" value="GGDEF"/>
    <property type="match status" value="1"/>
</dbReference>
<proteinExistence type="predicted"/>
<dbReference type="InterPro" id="IPR029787">
    <property type="entry name" value="Nucleotide_cyclase"/>
</dbReference>
<keyword evidence="4" id="KW-1185">Reference proteome</keyword>
<dbReference type="CDD" id="cd01949">
    <property type="entry name" value="GGDEF"/>
    <property type="match status" value="1"/>
</dbReference>
<dbReference type="Gene3D" id="3.20.20.450">
    <property type="entry name" value="EAL domain"/>
    <property type="match status" value="1"/>
</dbReference>
<name>A0A6I6D604_9GAMM</name>
<gene>
    <name evidence="3" type="ORF">GM160_08465</name>
</gene>
<dbReference type="SMART" id="SM00052">
    <property type="entry name" value="EAL"/>
    <property type="match status" value="1"/>
</dbReference>
<accession>A0A6I6D604</accession>
<dbReference type="Gene3D" id="3.30.70.270">
    <property type="match status" value="1"/>
</dbReference>
<dbReference type="SUPFAM" id="SSF141868">
    <property type="entry name" value="EAL domain-like"/>
    <property type="match status" value="1"/>
</dbReference>
<dbReference type="SUPFAM" id="SSF55073">
    <property type="entry name" value="Nucleotide cyclase"/>
    <property type="match status" value="1"/>
</dbReference>
<dbReference type="AlphaFoldDB" id="A0A6I6D604"/>
<protein>
    <submittedName>
        <fullName evidence="3">EAL domain-containing protein</fullName>
    </submittedName>
</protein>
<dbReference type="PANTHER" id="PTHR33121">
    <property type="entry name" value="CYCLIC DI-GMP PHOSPHODIESTERASE PDEF"/>
    <property type="match status" value="1"/>
</dbReference>
<sequence length="542" mass="59246">MQLDNVAAYGGADSGMVVFLCTASGRVLSASPRAEELFPADGEQTLRERLESRLRLNTAPSLGSALIDGEETSLVGLMDNREITLGVTPLNDHQRMVVMIESLCPPTSLDSLTGLPDRSAMLERIREIQSDGEGGHRLMLIDIDRLKTVNDYLGYHVGDRVIRDLAVAMQAAVPDDVMASRWSGHEFMLLIPPRQAEHSSQIAERIRSAAASVRFNAGEKATQLGTVTVSIGHGALGPGETSRTQPRDQLSSLNAAVYEAKRTGRDRVVNADRLQQPSVYTTGGALDRAIHEGRIVAASQPIVDLKTGEVVADEALARMITPEGDVIPAGLFIEAASRLQMAHRIDFEIINQTITNCVASIDHRPMAHFVNISGDFLQHPELMEQVISNARAACECIGGSGQVEVKPLVLEMTEREVLEDTADAFSALKPLIDFGLRLALDDFGSGYSSYRYLLDMPFTFLKIEGALVQNMSESVRAQKIVQHIQAMAKDMGLITVAEFIGDTRTADMLREMGIDWGQGFHFGRPEIIRPLTNHNRAMVHDI</sequence>
<dbReference type="InterPro" id="IPR050706">
    <property type="entry name" value="Cyclic-di-GMP_PDE-like"/>
</dbReference>
<evidence type="ECO:0000259" key="1">
    <source>
        <dbReference type="PROSITE" id="PS50883"/>
    </source>
</evidence>
<dbReference type="InterPro" id="IPR001633">
    <property type="entry name" value="EAL_dom"/>
</dbReference>
<dbReference type="CDD" id="cd01948">
    <property type="entry name" value="EAL"/>
    <property type="match status" value="1"/>
</dbReference>
<reference evidence="3 4" key="1">
    <citation type="submission" date="2019-11" db="EMBL/GenBank/DDBJ databases">
        <authorList>
            <person name="Zhang J."/>
            <person name="Sun C."/>
        </authorList>
    </citation>
    <scope>NUCLEOTIDE SEQUENCE [LARGE SCALE GENOMIC DNA]</scope>
    <source>
        <strain evidence="4">sp2</strain>
    </source>
</reference>
<dbReference type="InterPro" id="IPR035919">
    <property type="entry name" value="EAL_sf"/>
</dbReference>
<dbReference type="PANTHER" id="PTHR33121:SF79">
    <property type="entry name" value="CYCLIC DI-GMP PHOSPHODIESTERASE PDED-RELATED"/>
    <property type="match status" value="1"/>
</dbReference>
<dbReference type="SMART" id="SM00267">
    <property type="entry name" value="GGDEF"/>
    <property type="match status" value="1"/>
</dbReference>
<organism evidence="3 4">
    <name type="scientific">Guyparkeria halophila</name>
    <dbReference type="NCBI Taxonomy" id="47960"/>
    <lineage>
        <taxon>Bacteria</taxon>
        <taxon>Pseudomonadati</taxon>
        <taxon>Pseudomonadota</taxon>
        <taxon>Gammaproteobacteria</taxon>
        <taxon>Chromatiales</taxon>
        <taxon>Thioalkalibacteraceae</taxon>
        <taxon>Guyparkeria</taxon>
    </lineage>
</organism>
<dbReference type="InterPro" id="IPR000160">
    <property type="entry name" value="GGDEF_dom"/>
</dbReference>
<dbReference type="KEGG" id="ghl:GM160_08465"/>